<dbReference type="GO" id="GO:0016783">
    <property type="term" value="F:sulfurtransferase activity"/>
    <property type="evidence" value="ECO:0007669"/>
    <property type="project" value="InterPro"/>
</dbReference>
<proteinExistence type="inferred from homology"/>
<comment type="function">
    <text evidence="3">Required for formate dehydrogenase (FDH) activity. Acts as a sulfur carrier protein that transfers sulfur from IscS to the molybdenum cofactor prior to its insertion into FDH.</text>
</comment>
<dbReference type="InterPro" id="IPR016193">
    <property type="entry name" value="Cytidine_deaminase-like"/>
</dbReference>
<dbReference type="PANTHER" id="PTHR30592:SF1">
    <property type="entry name" value="SULFUR CARRIER PROTEIN FDHD"/>
    <property type="match status" value="1"/>
</dbReference>
<sequence>MREGRRPGPSVRVQVTEWLDGSTRRREDRLATEEPLEIRLGWPGHPAERLLVTMRTPGHDFELAAGLTYAEGLHSGQQLHGVAYCTDTALSPEQEYNVVTVTLTGPPGRLPSDRTAMTSACGVCGKQSLEDAAAIGATPQVVDEAQEASLDPRMLVALPDRLREAQRVFDRTGGLHAAGLHSPDGSAVVVREDVGRHNAVDKVIGHSLLHRIDPSVLVLCTSGRVGFEIVQKAAVAAIPAIVAVGAPSSLAVDLARSYGLTVVGFARNGRMVVYSHAARLAPEEPSEAAPVAVPVLVSAPAGMSPRGQSLDPGVPNEQ</sequence>
<keyword evidence="1 3" id="KW-0963">Cytoplasm</keyword>
<dbReference type="InterPro" id="IPR003786">
    <property type="entry name" value="FdhD"/>
</dbReference>
<dbReference type="Gene3D" id="3.40.140.10">
    <property type="entry name" value="Cytidine Deaminase, domain 2"/>
    <property type="match status" value="1"/>
</dbReference>
<evidence type="ECO:0000256" key="3">
    <source>
        <dbReference type="HAMAP-Rule" id="MF_00187"/>
    </source>
</evidence>
<dbReference type="Gene3D" id="3.10.20.10">
    <property type="match status" value="1"/>
</dbReference>
<dbReference type="Pfam" id="PF02634">
    <property type="entry name" value="FdhD-NarQ"/>
    <property type="match status" value="1"/>
</dbReference>
<evidence type="ECO:0000256" key="1">
    <source>
        <dbReference type="ARBA" id="ARBA00022490"/>
    </source>
</evidence>
<comment type="similarity">
    <text evidence="3">Belongs to the FdhD family.</text>
</comment>
<dbReference type="GO" id="GO:0006777">
    <property type="term" value="P:Mo-molybdopterin cofactor biosynthetic process"/>
    <property type="evidence" value="ECO:0007669"/>
    <property type="project" value="UniProtKB-UniRule"/>
</dbReference>
<evidence type="ECO:0000256" key="2">
    <source>
        <dbReference type="ARBA" id="ARBA00023150"/>
    </source>
</evidence>
<accession>A0A6J4LXR3</accession>
<keyword evidence="2 3" id="KW-0501">Molybdenum cofactor biosynthesis</keyword>
<feature type="active site" description="Cysteine persulfide intermediate" evidence="3">
    <location>
        <position position="121"/>
    </location>
</feature>
<dbReference type="SUPFAM" id="SSF53927">
    <property type="entry name" value="Cytidine deaminase-like"/>
    <property type="match status" value="1"/>
</dbReference>
<comment type="subcellular location">
    <subcellularLocation>
        <location evidence="3">Cytoplasm</location>
    </subcellularLocation>
</comment>
<reference evidence="4" key="1">
    <citation type="submission" date="2020-02" db="EMBL/GenBank/DDBJ databases">
        <authorList>
            <person name="Meier V. D."/>
        </authorList>
    </citation>
    <scope>NUCLEOTIDE SEQUENCE</scope>
    <source>
        <strain evidence="4">AVDCRST_MAG29</strain>
    </source>
</reference>
<name>A0A6J4LXR3_9ACTN</name>
<dbReference type="HAMAP" id="MF_00187">
    <property type="entry name" value="FdhD"/>
    <property type="match status" value="1"/>
</dbReference>
<feature type="binding site" evidence="3">
    <location>
        <begin position="265"/>
        <end position="270"/>
    </location>
    <ligand>
        <name>Mo-bis(molybdopterin guanine dinucleotide)</name>
        <dbReference type="ChEBI" id="CHEBI:60539"/>
    </ligand>
</feature>
<evidence type="ECO:0000313" key="4">
    <source>
        <dbReference type="EMBL" id="CAA9344685.1"/>
    </source>
</evidence>
<organism evidence="4">
    <name type="scientific">uncultured Nocardioidaceae bacterium</name>
    <dbReference type="NCBI Taxonomy" id="253824"/>
    <lineage>
        <taxon>Bacteria</taxon>
        <taxon>Bacillati</taxon>
        <taxon>Actinomycetota</taxon>
        <taxon>Actinomycetes</taxon>
        <taxon>Propionibacteriales</taxon>
        <taxon>Nocardioidaceae</taxon>
        <taxon>environmental samples</taxon>
    </lineage>
</organism>
<protein>
    <recommendedName>
        <fullName evidence="3">Sulfur carrier protein FdhD</fullName>
    </recommendedName>
</protein>
<dbReference type="GO" id="GO:0097163">
    <property type="term" value="F:sulfur carrier activity"/>
    <property type="evidence" value="ECO:0007669"/>
    <property type="project" value="UniProtKB-UniRule"/>
</dbReference>
<gene>
    <name evidence="3" type="primary">fdhD</name>
    <name evidence="4" type="ORF">AVDCRST_MAG29-1791</name>
</gene>
<dbReference type="AlphaFoldDB" id="A0A6J4LXR3"/>
<dbReference type="PIRSF" id="PIRSF015626">
    <property type="entry name" value="FdhD"/>
    <property type="match status" value="1"/>
</dbReference>
<dbReference type="EMBL" id="CADCUG010000114">
    <property type="protein sequence ID" value="CAA9344685.1"/>
    <property type="molecule type" value="Genomic_DNA"/>
</dbReference>
<dbReference type="PANTHER" id="PTHR30592">
    <property type="entry name" value="FORMATE DEHYDROGENASE"/>
    <property type="match status" value="1"/>
</dbReference>
<dbReference type="GO" id="GO:0005737">
    <property type="term" value="C:cytoplasm"/>
    <property type="evidence" value="ECO:0007669"/>
    <property type="project" value="UniProtKB-SubCell"/>
</dbReference>